<dbReference type="AlphaFoldDB" id="A0A810QD99"/>
<sequence length="456" mass="52203">MAKRGPSGDGMVRKREDGRWEGRIVVGHEQNGEPIFRYVLAKTQKELLDKLHRDLGAFQDVELTEDSRMALGEWLDRWMEDYGADTLRSYEQFIRCYIKPYLGDKIVSRVTRMDIQKLYRKLNHEGRVREHPEHGHELSDTMVLRIHAILHRCLKDAEADHVITRNPTDGAVVPKASYKPKQILTKEQMDTFLAADRNKIWRDFFYTELTTGLRRGEICGLMWQDFDEKDGTLKVLRSVNVPKAGELEIGETKTSQGRRTIRLPPSTVQRLKERKKHAVSQWIFPEPLAPEKPVRPSAAYYWMKRILKETGLPETGFHDLRHTFATLSLESGMDVKTLSAMLGHVSAATTLDIYTHVTGDMQTEAAAQIDRGLGNAVQESPAQVEQGSVEDFQPVLRKTRKPGTGCITQINDHLFEGRYSPTWPDGTKHSKCVYAHTREECEAKLKALIQQMNAER</sequence>
<evidence type="ECO:0000256" key="2">
    <source>
        <dbReference type="ARBA" id="ARBA00008857"/>
    </source>
</evidence>
<keyword evidence="10" id="KW-1185">Reference proteome</keyword>
<keyword evidence="4 6" id="KW-0238">DNA-binding</keyword>
<evidence type="ECO:0000256" key="3">
    <source>
        <dbReference type="ARBA" id="ARBA00022908"/>
    </source>
</evidence>
<dbReference type="PROSITE" id="PS51900">
    <property type="entry name" value="CB"/>
    <property type="match status" value="1"/>
</dbReference>
<accession>A0A810QD99</accession>
<dbReference type="Gene3D" id="1.10.443.10">
    <property type="entry name" value="Intergrase catalytic core"/>
    <property type="match status" value="1"/>
</dbReference>
<dbReference type="PROSITE" id="PS51898">
    <property type="entry name" value="TYR_RECOMBINASE"/>
    <property type="match status" value="1"/>
</dbReference>
<feature type="domain" description="Tyr recombinase" evidence="7">
    <location>
        <begin position="179"/>
        <end position="367"/>
    </location>
</feature>
<dbReference type="InterPro" id="IPR044068">
    <property type="entry name" value="CB"/>
</dbReference>
<dbReference type="Pfam" id="PF00589">
    <property type="entry name" value="Phage_integrase"/>
    <property type="match status" value="1"/>
</dbReference>
<dbReference type="InterPro" id="IPR011010">
    <property type="entry name" value="DNA_brk_join_enz"/>
</dbReference>
<dbReference type="RefSeq" id="WP_228300462.1">
    <property type="nucleotide sequence ID" value="NZ_AP023420.1"/>
</dbReference>
<dbReference type="PANTHER" id="PTHR30349:SF91">
    <property type="entry name" value="INTA PROTEIN"/>
    <property type="match status" value="1"/>
</dbReference>
<dbReference type="EMBL" id="AP023420">
    <property type="protein sequence ID" value="BCK83776.1"/>
    <property type="molecule type" value="Genomic_DNA"/>
</dbReference>
<keyword evidence="3" id="KW-0229">DNA integration</keyword>
<keyword evidence="5" id="KW-0233">DNA recombination</keyword>
<gene>
    <name evidence="9" type="ORF">MM59RIKEN_10950</name>
</gene>
<organism evidence="9 10">
    <name type="scientific">Pusillibacter faecalis</name>
    <dbReference type="NCBI Taxonomy" id="2714358"/>
    <lineage>
        <taxon>Bacteria</taxon>
        <taxon>Bacillati</taxon>
        <taxon>Bacillota</taxon>
        <taxon>Clostridia</taxon>
        <taxon>Eubacteriales</taxon>
        <taxon>Oscillospiraceae</taxon>
        <taxon>Pusillibacter</taxon>
    </lineage>
</organism>
<proteinExistence type="inferred from homology"/>
<dbReference type="Gene3D" id="1.10.150.130">
    <property type="match status" value="1"/>
</dbReference>
<dbReference type="InterPro" id="IPR004107">
    <property type="entry name" value="Integrase_SAM-like_N"/>
</dbReference>
<comment type="similarity">
    <text evidence="2">Belongs to the 'phage' integrase family.</text>
</comment>
<evidence type="ECO:0000259" key="7">
    <source>
        <dbReference type="PROSITE" id="PS51898"/>
    </source>
</evidence>
<name>A0A810QD99_9FIRM</name>
<evidence type="ECO:0000313" key="10">
    <source>
        <dbReference type="Proteomes" id="UP000679848"/>
    </source>
</evidence>
<reference evidence="9" key="1">
    <citation type="submission" date="2020-09" db="EMBL/GenBank/DDBJ databases">
        <title>New species isolated from human feces.</title>
        <authorList>
            <person name="Kitahara M."/>
            <person name="Shigeno Y."/>
            <person name="Shime M."/>
            <person name="Matsumoto Y."/>
            <person name="Nakamura S."/>
            <person name="Motooka D."/>
            <person name="Fukuoka S."/>
            <person name="Nishikawa H."/>
            <person name="Benno Y."/>
        </authorList>
    </citation>
    <scope>NUCLEOTIDE SEQUENCE</scope>
    <source>
        <strain evidence="9">MM59</strain>
    </source>
</reference>
<evidence type="ECO:0000256" key="1">
    <source>
        <dbReference type="ARBA" id="ARBA00003283"/>
    </source>
</evidence>
<dbReference type="GO" id="GO:0006310">
    <property type="term" value="P:DNA recombination"/>
    <property type="evidence" value="ECO:0007669"/>
    <property type="project" value="UniProtKB-KW"/>
</dbReference>
<evidence type="ECO:0000313" key="9">
    <source>
        <dbReference type="EMBL" id="BCK83776.1"/>
    </source>
</evidence>
<dbReference type="InterPro" id="IPR002104">
    <property type="entry name" value="Integrase_catalytic"/>
</dbReference>
<dbReference type="KEGG" id="pfaa:MM59RIKEN_10950"/>
<evidence type="ECO:0000259" key="8">
    <source>
        <dbReference type="PROSITE" id="PS51900"/>
    </source>
</evidence>
<protein>
    <submittedName>
        <fullName evidence="9">Site-specific integrase</fullName>
    </submittedName>
</protein>
<dbReference type="Pfam" id="PF14659">
    <property type="entry name" value="Phage_int_SAM_3"/>
    <property type="match status" value="1"/>
</dbReference>
<dbReference type="PANTHER" id="PTHR30349">
    <property type="entry name" value="PHAGE INTEGRASE-RELATED"/>
    <property type="match status" value="1"/>
</dbReference>
<evidence type="ECO:0000256" key="4">
    <source>
        <dbReference type="ARBA" id="ARBA00023125"/>
    </source>
</evidence>
<dbReference type="InterPro" id="IPR050090">
    <property type="entry name" value="Tyrosine_recombinase_XerCD"/>
</dbReference>
<dbReference type="InterPro" id="IPR010998">
    <property type="entry name" value="Integrase_recombinase_N"/>
</dbReference>
<evidence type="ECO:0000256" key="5">
    <source>
        <dbReference type="ARBA" id="ARBA00023172"/>
    </source>
</evidence>
<dbReference type="SUPFAM" id="SSF56349">
    <property type="entry name" value="DNA breaking-rejoining enzymes"/>
    <property type="match status" value="1"/>
</dbReference>
<dbReference type="InterPro" id="IPR013762">
    <property type="entry name" value="Integrase-like_cat_sf"/>
</dbReference>
<comment type="function">
    <text evidence="1">Site-specific tyrosine recombinase, which acts by catalyzing the cutting and rejoining of the recombining DNA molecules.</text>
</comment>
<dbReference type="Proteomes" id="UP000679848">
    <property type="component" value="Chromosome"/>
</dbReference>
<dbReference type="GO" id="GO:0015074">
    <property type="term" value="P:DNA integration"/>
    <property type="evidence" value="ECO:0007669"/>
    <property type="project" value="UniProtKB-KW"/>
</dbReference>
<dbReference type="CDD" id="cd01189">
    <property type="entry name" value="INT_ICEBs1_C_like"/>
    <property type="match status" value="1"/>
</dbReference>
<dbReference type="GO" id="GO:0003677">
    <property type="term" value="F:DNA binding"/>
    <property type="evidence" value="ECO:0007669"/>
    <property type="project" value="UniProtKB-UniRule"/>
</dbReference>
<evidence type="ECO:0000256" key="6">
    <source>
        <dbReference type="PROSITE-ProRule" id="PRU01248"/>
    </source>
</evidence>
<feature type="domain" description="Core-binding (CB)" evidence="8">
    <location>
        <begin position="69"/>
        <end position="158"/>
    </location>
</feature>